<accession>A0A8J4EJC5</accession>
<dbReference type="SUPFAM" id="SSF46785">
    <property type="entry name" value="Winged helix' DNA-binding domain"/>
    <property type="match status" value="1"/>
</dbReference>
<dbReference type="InterPro" id="IPR036388">
    <property type="entry name" value="WH-like_DNA-bd_sf"/>
</dbReference>
<dbReference type="InterPro" id="IPR005471">
    <property type="entry name" value="Tscrpt_reg_IclR_N"/>
</dbReference>
<dbReference type="AlphaFoldDB" id="A0A8J4EJC5"/>
<proteinExistence type="predicted"/>
<dbReference type="Pfam" id="PF09339">
    <property type="entry name" value="HTH_IclR"/>
    <property type="match status" value="1"/>
</dbReference>
<gene>
    <name evidence="2" type="ORF">Voc01_090590</name>
</gene>
<reference evidence="2" key="1">
    <citation type="submission" date="2021-01" db="EMBL/GenBank/DDBJ databases">
        <title>Whole genome shotgun sequence of Virgisporangium ochraceum NBRC 16418.</title>
        <authorList>
            <person name="Komaki H."/>
            <person name="Tamura T."/>
        </authorList>
    </citation>
    <scope>NUCLEOTIDE SEQUENCE</scope>
    <source>
        <strain evidence="2">NBRC 16418</strain>
    </source>
</reference>
<protein>
    <recommendedName>
        <fullName evidence="1">HTH iclR-type domain-containing protein</fullName>
    </recommendedName>
</protein>
<dbReference type="EMBL" id="BOPH01000130">
    <property type="protein sequence ID" value="GIJ74142.1"/>
    <property type="molecule type" value="Genomic_DNA"/>
</dbReference>
<evidence type="ECO:0000313" key="2">
    <source>
        <dbReference type="EMBL" id="GIJ74142.1"/>
    </source>
</evidence>
<dbReference type="GO" id="GO:0006355">
    <property type="term" value="P:regulation of DNA-templated transcription"/>
    <property type="evidence" value="ECO:0007669"/>
    <property type="project" value="InterPro"/>
</dbReference>
<dbReference type="RefSeq" id="WP_203933950.1">
    <property type="nucleotide sequence ID" value="NZ_BOPH01000130.1"/>
</dbReference>
<dbReference type="Gene3D" id="1.10.10.10">
    <property type="entry name" value="Winged helix-like DNA-binding domain superfamily/Winged helix DNA-binding domain"/>
    <property type="match status" value="1"/>
</dbReference>
<dbReference type="Proteomes" id="UP000635606">
    <property type="component" value="Unassembled WGS sequence"/>
</dbReference>
<organism evidence="2 3">
    <name type="scientific">Virgisporangium ochraceum</name>
    <dbReference type="NCBI Taxonomy" id="65505"/>
    <lineage>
        <taxon>Bacteria</taxon>
        <taxon>Bacillati</taxon>
        <taxon>Actinomycetota</taxon>
        <taxon>Actinomycetes</taxon>
        <taxon>Micromonosporales</taxon>
        <taxon>Micromonosporaceae</taxon>
        <taxon>Virgisporangium</taxon>
    </lineage>
</organism>
<dbReference type="GO" id="GO:0003677">
    <property type="term" value="F:DNA binding"/>
    <property type="evidence" value="ECO:0007669"/>
    <property type="project" value="InterPro"/>
</dbReference>
<dbReference type="InterPro" id="IPR036390">
    <property type="entry name" value="WH_DNA-bd_sf"/>
</dbReference>
<feature type="domain" description="HTH iclR-type" evidence="1">
    <location>
        <begin position="15"/>
        <end position="65"/>
    </location>
</feature>
<sequence>MLRSPTDPPSDMILSVGRAASILDLLADARPPGMSMRGITTRLDLSFGTTTHYIRTLQYLDLVQRWDPGTYTLGLGVFDLARALSRQLTVAGENMPVDLIARATDRDPGEIKEALDLATMIVRSSDPG</sequence>
<name>A0A8J4EJC5_9ACTN</name>
<keyword evidence="3" id="KW-1185">Reference proteome</keyword>
<evidence type="ECO:0000259" key="1">
    <source>
        <dbReference type="Pfam" id="PF09339"/>
    </source>
</evidence>
<evidence type="ECO:0000313" key="3">
    <source>
        <dbReference type="Proteomes" id="UP000635606"/>
    </source>
</evidence>
<comment type="caution">
    <text evidence="2">The sequence shown here is derived from an EMBL/GenBank/DDBJ whole genome shotgun (WGS) entry which is preliminary data.</text>
</comment>